<keyword evidence="1" id="KW-0472">Membrane</keyword>
<dbReference type="Proteomes" id="UP001649381">
    <property type="component" value="Unassembled WGS sequence"/>
</dbReference>
<keyword evidence="3" id="KW-1185">Reference proteome</keyword>
<dbReference type="EMBL" id="JAKIJS010000001">
    <property type="protein sequence ID" value="MCF6139074.1"/>
    <property type="molecule type" value="Genomic_DNA"/>
</dbReference>
<evidence type="ECO:0000313" key="3">
    <source>
        <dbReference type="Proteomes" id="UP001649381"/>
    </source>
</evidence>
<evidence type="ECO:0000256" key="1">
    <source>
        <dbReference type="SAM" id="Phobius"/>
    </source>
</evidence>
<protein>
    <recommendedName>
        <fullName evidence="4">DUF997 family protein</fullName>
    </recommendedName>
</protein>
<gene>
    <name evidence="2" type="ORF">L2716_15140</name>
</gene>
<organism evidence="2 3">
    <name type="scientific">Pseudalkalibacillus berkeleyi</name>
    <dbReference type="NCBI Taxonomy" id="1069813"/>
    <lineage>
        <taxon>Bacteria</taxon>
        <taxon>Bacillati</taxon>
        <taxon>Bacillota</taxon>
        <taxon>Bacilli</taxon>
        <taxon>Bacillales</taxon>
        <taxon>Fictibacillaceae</taxon>
        <taxon>Pseudalkalibacillus</taxon>
    </lineage>
</organism>
<feature type="transmembrane region" description="Helical" evidence="1">
    <location>
        <begin position="37"/>
        <end position="61"/>
    </location>
</feature>
<sequence>MGAYKKEVWFTIILSGLFLVTGHMGLLFSIFPVEGNLFGFPIMYIVPVLVGWFGVFFLTLIAGKVGNHIDQAIAEEDELNQQRAKHQQEKEVV</sequence>
<proteinExistence type="predicted"/>
<feature type="transmembrane region" description="Helical" evidence="1">
    <location>
        <begin position="7"/>
        <end position="31"/>
    </location>
</feature>
<comment type="caution">
    <text evidence="2">The sequence shown here is derived from an EMBL/GenBank/DDBJ whole genome shotgun (WGS) entry which is preliminary data.</text>
</comment>
<dbReference type="RefSeq" id="WP_236337697.1">
    <property type="nucleotide sequence ID" value="NZ_JAKIJS010000001.1"/>
</dbReference>
<reference evidence="2 3" key="1">
    <citation type="submission" date="2022-01" db="EMBL/GenBank/DDBJ databases">
        <title>Alkalihalobacillus sp. EGI L200015, a novel bacterium isolated from a salt lake sediment.</title>
        <authorList>
            <person name="Gao L."/>
            <person name="Fang B.-Z."/>
            <person name="Li W.-J."/>
        </authorList>
    </citation>
    <scope>NUCLEOTIDE SEQUENCE [LARGE SCALE GENOMIC DNA]</scope>
    <source>
        <strain evidence="2 3">KCTC 12718</strain>
    </source>
</reference>
<name>A0ABS9H2G0_9BACL</name>
<keyword evidence="1" id="KW-0812">Transmembrane</keyword>
<keyword evidence="1" id="KW-1133">Transmembrane helix</keyword>
<evidence type="ECO:0008006" key="4">
    <source>
        <dbReference type="Google" id="ProtNLM"/>
    </source>
</evidence>
<evidence type="ECO:0000313" key="2">
    <source>
        <dbReference type="EMBL" id="MCF6139074.1"/>
    </source>
</evidence>
<accession>A0ABS9H2G0</accession>